<dbReference type="Gene3D" id="2.40.50.100">
    <property type="match status" value="2"/>
</dbReference>
<dbReference type="InterPro" id="IPR059052">
    <property type="entry name" value="HH_YbhG-like"/>
</dbReference>
<dbReference type="EMBL" id="ANOG01000824">
    <property type="protein sequence ID" value="EMI17282.1"/>
    <property type="molecule type" value="Genomic_DNA"/>
</dbReference>
<feature type="chain" id="PRO_5004070930" evidence="3">
    <location>
        <begin position="28"/>
        <end position="423"/>
    </location>
</feature>
<comment type="caution">
    <text evidence="7">The sequence shown here is derived from an EMBL/GenBank/DDBJ whole genome shotgun (WGS) entry which is preliminary data.</text>
</comment>
<dbReference type="GO" id="GO:0015562">
    <property type="term" value="F:efflux transmembrane transporter activity"/>
    <property type="evidence" value="ECO:0007669"/>
    <property type="project" value="TreeGrafter"/>
</dbReference>
<feature type="domain" description="Multidrug resistance protein MdtA-like C-terminal permuted SH3" evidence="6">
    <location>
        <begin position="352"/>
        <end position="411"/>
    </location>
</feature>
<feature type="domain" description="YbhG-like alpha-helical hairpin" evidence="4">
    <location>
        <begin position="97"/>
        <end position="226"/>
    </location>
</feature>
<evidence type="ECO:0000259" key="4">
    <source>
        <dbReference type="Pfam" id="PF25881"/>
    </source>
</evidence>
<proteinExistence type="inferred from homology"/>
<keyword evidence="3" id="KW-0732">Signal</keyword>
<gene>
    <name evidence="7" type="ORF">RMSM_05795</name>
</gene>
<dbReference type="Gene3D" id="1.10.287.470">
    <property type="entry name" value="Helix hairpin bin"/>
    <property type="match status" value="1"/>
</dbReference>
<reference evidence="7 8" key="1">
    <citation type="journal article" date="2013" name="Mar. Genomics">
        <title>Expression of sulfatases in Rhodopirellula baltica and the diversity of sulfatases in the genus Rhodopirellula.</title>
        <authorList>
            <person name="Wegner C.E."/>
            <person name="Richter-Heitmann T."/>
            <person name="Klindworth A."/>
            <person name="Klockow C."/>
            <person name="Richter M."/>
            <person name="Achstetter T."/>
            <person name="Glockner F.O."/>
            <person name="Harder J."/>
        </authorList>
    </citation>
    <scope>NUCLEOTIDE SEQUENCE [LARGE SCALE GENOMIC DNA]</scope>
    <source>
        <strain evidence="7 8">SM1</strain>
    </source>
</reference>
<keyword evidence="2" id="KW-0175">Coiled coil</keyword>
<dbReference type="PANTHER" id="PTHR30469">
    <property type="entry name" value="MULTIDRUG RESISTANCE PROTEIN MDTA"/>
    <property type="match status" value="1"/>
</dbReference>
<evidence type="ECO:0000256" key="2">
    <source>
        <dbReference type="SAM" id="Coils"/>
    </source>
</evidence>
<dbReference type="PROSITE" id="PS51257">
    <property type="entry name" value="PROKAR_LIPOPROTEIN"/>
    <property type="match status" value="1"/>
</dbReference>
<dbReference type="GO" id="GO:1990281">
    <property type="term" value="C:efflux pump complex"/>
    <property type="evidence" value="ECO:0007669"/>
    <property type="project" value="TreeGrafter"/>
</dbReference>
<protein>
    <submittedName>
        <fullName evidence="7">Efflux transporter, RND family, MFP subunit</fullName>
    </submittedName>
</protein>
<dbReference type="InterPro" id="IPR006143">
    <property type="entry name" value="RND_pump_MFP"/>
</dbReference>
<keyword evidence="8" id="KW-1185">Reference proteome</keyword>
<feature type="domain" description="CusB-like beta-barrel" evidence="5">
    <location>
        <begin position="265"/>
        <end position="340"/>
    </location>
</feature>
<evidence type="ECO:0000313" key="8">
    <source>
        <dbReference type="Proteomes" id="UP000011991"/>
    </source>
</evidence>
<feature type="coiled-coil region" evidence="2">
    <location>
        <begin position="203"/>
        <end position="230"/>
    </location>
</feature>
<dbReference type="InterPro" id="IPR058792">
    <property type="entry name" value="Beta-barrel_RND_2"/>
</dbReference>
<dbReference type="PANTHER" id="PTHR30469:SF20">
    <property type="entry name" value="EFFLUX RND TRANSPORTER PERIPLASMIC ADAPTOR SUBUNIT"/>
    <property type="match status" value="1"/>
</dbReference>
<evidence type="ECO:0000256" key="3">
    <source>
        <dbReference type="SAM" id="SignalP"/>
    </source>
</evidence>
<evidence type="ECO:0000256" key="1">
    <source>
        <dbReference type="ARBA" id="ARBA00009477"/>
    </source>
</evidence>
<evidence type="ECO:0000259" key="6">
    <source>
        <dbReference type="Pfam" id="PF25967"/>
    </source>
</evidence>
<dbReference type="AlphaFoldDB" id="M5RPJ1"/>
<dbReference type="PATRIC" id="fig|1265738.3.peg.5792"/>
<dbReference type="Pfam" id="PF25967">
    <property type="entry name" value="RND-MFP_C"/>
    <property type="match status" value="1"/>
</dbReference>
<dbReference type="Proteomes" id="UP000011991">
    <property type="component" value="Unassembled WGS sequence"/>
</dbReference>
<evidence type="ECO:0000313" key="7">
    <source>
        <dbReference type="EMBL" id="EMI17282.1"/>
    </source>
</evidence>
<feature type="signal peptide" evidence="3">
    <location>
        <begin position="1"/>
        <end position="27"/>
    </location>
</feature>
<dbReference type="NCBIfam" id="TIGR01730">
    <property type="entry name" value="RND_mfp"/>
    <property type="match status" value="1"/>
</dbReference>
<organism evidence="7 8">
    <name type="scientific">Rhodopirellula maiorica SM1</name>
    <dbReference type="NCBI Taxonomy" id="1265738"/>
    <lineage>
        <taxon>Bacteria</taxon>
        <taxon>Pseudomonadati</taxon>
        <taxon>Planctomycetota</taxon>
        <taxon>Planctomycetia</taxon>
        <taxon>Pirellulales</taxon>
        <taxon>Pirellulaceae</taxon>
        <taxon>Novipirellula</taxon>
    </lineage>
</organism>
<sequence>MLQMRIKFRATACVAVVATLVSGFVSGCSDTQDESTPIRPVRTVKVGDLTAISGRQFPGRASAKNEVELSFQVSGPLVSLPVDVGSVVKKGDVIAAIDPRDFETALASNQANLDRANANLLAMERGARPEEIEQLKLDLTQAEASYEQAVAEHGRNERLIESGATSQTEFDISLARKKRTAAAVEDAKEALKIGMSGARPEDIQAKRAEIRALDAAVKAAQNKLDDATLKAPFDGEISARYVDNFQRVQAKQPIVRLVDISVIEVTVQLPESLIGLVPQIEKVACRFDAIADRDFFGTVTKVGREASQTTRTYPVTVQINQPEDVKILPGMAATVRNHSEQDDKPATAELIVPPSSVFTAPEDDSQTFVWVFDEGTGKVSRRAIQTGELTPVGLKVDEGLEVGEWVVTSGVNSLQEGQVVKLL</sequence>
<comment type="similarity">
    <text evidence="1">Belongs to the membrane fusion protein (MFP) (TC 8.A.1) family.</text>
</comment>
<dbReference type="Gene3D" id="2.40.420.20">
    <property type="match status" value="1"/>
</dbReference>
<dbReference type="Pfam" id="PF25881">
    <property type="entry name" value="HH_YBHG"/>
    <property type="match status" value="1"/>
</dbReference>
<dbReference type="Gene3D" id="2.40.30.170">
    <property type="match status" value="1"/>
</dbReference>
<evidence type="ECO:0000259" key="5">
    <source>
        <dbReference type="Pfam" id="PF25954"/>
    </source>
</evidence>
<accession>M5RPJ1</accession>
<name>M5RPJ1_9BACT</name>
<dbReference type="InterPro" id="IPR058627">
    <property type="entry name" value="MdtA-like_C"/>
</dbReference>
<dbReference type="SUPFAM" id="SSF111369">
    <property type="entry name" value="HlyD-like secretion proteins"/>
    <property type="match status" value="3"/>
</dbReference>
<dbReference type="Pfam" id="PF25954">
    <property type="entry name" value="Beta-barrel_RND_2"/>
    <property type="match status" value="1"/>
</dbReference>